<feature type="region of interest" description="Disordered" evidence="1">
    <location>
        <begin position="1"/>
        <end position="21"/>
    </location>
</feature>
<feature type="region of interest" description="Disordered" evidence="1">
    <location>
        <begin position="70"/>
        <end position="100"/>
    </location>
</feature>
<sequence>MSTSVQYGHQRQRWKDAEESTSGLRIQSSVFAKPLAVLALMGIRPVTTTERALHSSHNNSTEFTVVPHLKIPRAGTPPGRDGRCHSSGGGHVDQTSSSKDMEVKVTMFRSKWLK</sequence>
<proteinExistence type="predicted"/>
<evidence type="ECO:0000313" key="2">
    <source>
        <dbReference type="EMBL" id="TNN70025.1"/>
    </source>
</evidence>
<accession>A0A4Z2HXG1</accession>
<keyword evidence="3" id="KW-1185">Reference proteome</keyword>
<name>A0A4Z2HXG1_9TELE</name>
<reference evidence="2 3" key="1">
    <citation type="submission" date="2019-03" db="EMBL/GenBank/DDBJ databases">
        <title>First draft genome of Liparis tanakae, snailfish: a comprehensive survey of snailfish specific genes.</title>
        <authorList>
            <person name="Kim W."/>
            <person name="Song I."/>
            <person name="Jeong J.-H."/>
            <person name="Kim D."/>
            <person name="Kim S."/>
            <person name="Ryu S."/>
            <person name="Song J.Y."/>
            <person name="Lee S.K."/>
        </authorList>
    </citation>
    <scope>NUCLEOTIDE SEQUENCE [LARGE SCALE GENOMIC DNA]</scope>
    <source>
        <tissue evidence="2">Muscle</tissue>
    </source>
</reference>
<dbReference type="EMBL" id="SRLO01000168">
    <property type="protein sequence ID" value="TNN70025.1"/>
    <property type="molecule type" value="Genomic_DNA"/>
</dbReference>
<protein>
    <submittedName>
        <fullName evidence="2">Uncharacterized protein</fullName>
    </submittedName>
</protein>
<organism evidence="2 3">
    <name type="scientific">Liparis tanakae</name>
    <name type="common">Tanaka's snailfish</name>
    <dbReference type="NCBI Taxonomy" id="230148"/>
    <lineage>
        <taxon>Eukaryota</taxon>
        <taxon>Metazoa</taxon>
        <taxon>Chordata</taxon>
        <taxon>Craniata</taxon>
        <taxon>Vertebrata</taxon>
        <taxon>Euteleostomi</taxon>
        <taxon>Actinopterygii</taxon>
        <taxon>Neopterygii</taxon>
        <taxon>Teleostei</taxon>
        <taxon>Neoteleostei</taxon>
        <taxon>Acanthomorphata</taxon>
        <taxon>Eupercaria</taxon>
        <taxon>Perciformes</taxon>
        <taxon>Cottioidei</taxon>
        <taxon>Cottales</taxon>
        <taxon>Liparidae</taxon>
        <taxon>Liparis</taxon>
    </lineage>
</organism>
<evidence type="ECO:0000313" key="3">
    <source>
        <dbReference type="Proteomes" id="UP000314294"/>
    </source>
</evidence>
<comment type="caution">
    <text evidence="2">The sequence shown here is derived from an EMBL/GenBank/DDBJ whole genome shotgun (WGS) entry which is preliminary data.</text>
</comment>
<gene>
    <name evidence="2" type="ORF">EYF80_019701</name>
</gene>
<evidence type="ECO:0000256" key="1">
    <source>
        <dbReference type="SAM" id="MobiDB-lite"/>
    </source>
</evidence>
<dbReference type="Proteomes" id="UP000314294">
    <property type="component" value="Unassembled WGS sequence"/>
</dbReference>
<dbReference type="AlphaFoldDB" id="A0A4Z2HXG1"/>